<dbReference type="Gene3D" id="1.10.10.60">
    <property type="entry name" value="Homeodomain-like"/>
    <property type="match status" value="1"/>
</dbReference>
<accession>A0ABP7ZYZ0</accession>
<organism evidence="1 2">
    <name type="scientific">Gryllotalpicola koreensis</name>
    <dbReference type="NCBI Taxonomy" id="993086"/>
    <lineage>
        <taxon>Bacteria</taxon>
        <taxon>Bacillati</taxon>
        <taxon>Actinomycetota</taxon>
        <taxon>Actinomycetes</taxon>
        <taxon>Micrococcales</taxon>
        <taxon>Microbacteriaceae</taxon>
        <taxon>Gryllotalpicola</taxon>
    </lineage>
</organism>
<dbReference type="Proteomes" id="UP001501079">
    <property type="component" value="Unassembled WGS sequence"/>
</dbReference>
<evidence type="ECO:0000313" key="1">
    <source>
        <dbReference type="EMBL" id="GAA4173879.1"/>
    </source>
</evidence>
<comment type="caution">
    <text evidence="1">The sequence shown here is derived from an EMBL/GenBank/DDBJ whole genome shotgun (WGS) entry which is preliminary data.</text>
</comment>
<reference evidence="2" key="1">
    <citation type="journal article" date="2019" name="Int. J. Syst. Evol. Microbiol.">
        <title>The Global Catalogue of Microorganisms (GCM) 10K type strain sequencing project: providing services to taxonomists for standard genome sequencing and annotation.</title>
        <authorList>
            <consortium name="The Broad Institute Genomics Platform"/>
            <consortium name="The Broad Institute Genome Sequencing Center for Infectious Disease"/>
            <person name="Wu L."/>
            <person name="Ma J."/>
        </authorList>
    </citation>
    <scope>NUCLEOTIDE SEQUENCE [LARGE SCALE GENOMIC DNA]</scope>
    <source>
        <strain evidence="2">JCM 17591</strain>
    </source>
</reference>
<evidence type="ECO:0008006" key="3">
    <source>
        <dbReference type="Google" id="ProtNLM"/>
    </source>
</evidence>
<keyword evidence="2" id="KW-1185">Reference proteome</keyword>
<evidence type="ECO:0000313" key="2">
    <source>
        <dbReference type="Proteomes" id="UP001501079"/>
    </source>
</evidence>
<dbReference type="EMBL" id="BAABBW010000002">
    <property type="protein sequence ID" value="GAA4173879.1"/>
    <property type="molecule type" value="Genomic_DNA"/>
</dbReference>
<dbReference type="RefSeq" id="WP_344753298.1">
    <property type="nucleotide sequence ID" value="NZ_BAABBW010000002.1"/>
</dbReference>
<protein>
    <recommendedName>
        <fullName evidence="3">Helix-turn-helix domain-containing protein</fullName>
    </recommendedName>
</protein>
<sequence>MAKKIFEQYLAGASGYQLAKAYGLRRNTVRDVLRRNGIELREGNARRLTDQQKQQIRARRVGGEKLAELGRVS</sequence>
<gene>
    <name evidence="1" type="ORF">GCM10022287_16950</name>
</gene>
<name>A0ABP7ZYZ0_9MICO</name>
<proteinExistence type="predicted"/>